<proteinExistence type="predicted"/>
<evidence type="ECO:0000256" key="1">
    <source>
        <dbReference type="SAM" id="MobiDB-lite"/>
    </source>
</evidence>
<dbReference type="KEGG" id="nwr:E3U44_15225"/>
<dbReference type="AlphaFoldDB" id="A0A4P7C237"/>
<evidence type="ECO:0000313" key="2">
    <source>
        <dbReference type="EMBL" id="QBQ55710.1"/>
    </source>
</evidence>
<name>A0A4P7C237_9GAMM</name>
<evidence type="ECO:0000313" key="3">
    <source>
        <dbReference type="Proteomes" id="UP000294325"/>
    </source>
</evidence>
<organism evidence="2 3">
    <name type="scientific">Nitrosococcus wardiae</name>
    <dbReference type="NCBI Taxonomy" id="1814290"/>
    <lineage>
        <taxon>Bacteria</taxon>
        <taxon>Pseudomonadati</taxon>
        <taxon>Pseudomonadota</taxon>
        <taxon>Gammaproteobacteria</taxon>
        <taxon>Chromatiales</taxon>
        <taxon>Chromatiaceae</taxon>
        <taxon>Nitrosococcus</taxon>
    </lineage>
</organism>
<keyword evidence="3" id="KW-1185">Reference proteome</keyword>
<accession>A0A4P7C237</accession>
<gene>
    <name evidence="2" type="ORF">E3U44_15225</name>
</gene>
<dbReference type="EMBL" id="CP038033">
    <property type="protein sequence ID" value="QBQ55710.1"/>
    <property type="molecule type" value="Genomic_DNA"/>
</dbReference>
<protein>
    <submittedName>
        <fullName evidence="2">Uncharacterized protein</fullName>
    </submittedName>
</protein>
<reference evidence="2 3" key="1">
    <citation type="submission" date="2019-03" db="EMBL/GenBank/DDBJ databases">
        <title>The genome sequence of Nitrosococcus wardiae strain D1FHST reveals the archetypal metabolic capacity of ammonia-oxidizing Gammaproteobacteria.</title>
        <authorList>
            <person name="Wang L."/>
            <person name="Lim C.K."/>
            <person name="Hanson T.E."/>
            <person name="Dang H."/>
            <person name="Klotz M.G."/>
        </authorList>
    </citation>
    <scope>NUCLEOTIDE SEQUENCE [LARGE SCALE GENOMIC DNA]</scope>
    <source>
        <strain evidence="2 3">D1FHS</strain>
    </source>
</reference>
<dbReference type="Proteomes" id="UP000294325">
    <property type="component" value="Chromosome"/>
</dbReference>
<dbReference type="RefSeq" id="WP_134358967.1">
    <property type="nucleotide sequence ID" value="NZ_CP038033.1"/>
</dbReference>
<sequence>MTRFACSAALQEETGALYDCFFITEVEAQLVAYLQHLGFQDGRCLRIFARECVQRAMRRTRRTLTSPTLYQQALKEVWKCLDGALSRHLGSGLYLNHHEIARARAALLLGQAPLSLEELFGQENVSPQMGMGNSLKDRLPQATPPEAPLAMPEQSFE</sequence>
<feature type="region of interest" description="Disordered" evidence="1">
    <location>
        <begin position="130"/>
        <end position="157"/>
    </location>
</feature>